<accession>A0A327YA14</accession>
<dbReference type="EMBL" id="QLMH01000017">
    <property type="protein sequence ID" value="RAK16625.1"/>
    <property type="molecule type" value="Genomic_DNA"/>
</dbReference>
<dbReference type="AlphaFoldDB" id="A0A327YA14"/>
<dbReference type="Pfam" id="PF25184">
    <property type="entry name" value="YxzE"/>
    <property type="match status" value="1"/>
</dbReference>
<evidence type="ECO:0000313" key="1">
    <source>
        <dbReference type="EMBL" id="RAK16625.1"/>
    </source>
</evidence>
<dbReference type="RefSeq" id="WP_146612819.1">
    <property type="nucleotide sequence ID" value="NZ_QLMH01000017.1"/>
</dbReference>
<comment type="caution">
    <text evidence="1">The sequence shown here is derived from an EMBL/GenBank/DDBJ whole genome shotgun (WGS) entry which is preliminary data.</text>
</comment>
<dbReference type="InterPro" id="IPR057360">
    <property type="entry name" value="YxzE"/>
</dbReference>
<evidence type="ECO:0000313" key="2">
    <source>
        <dbReference type="Proteomes" id="UP000248555"/>
    </source>
</evidence>
<sequence length="69" mass="7304">MEVIVLFGLVFFLVFVIYSVLSQAPGQGRKGRNSDSYLLPPYYHDTSSDYNDCIGGFGGDCGSGGDGGS</sequence>
<gene>
    <name evidence="1" type="ORF">B0I26_11739</name>
</gene>
<name>A0A327YA14_9BACL</name>
<proteinExistence type="predicted"/>
<dbReference type="Proteomes" id="UP000248555">
    <property type="component" value="Unassembled WGS sequence"/>
</dbReference>
<protein>
    <submittedName>
        <fullName evidence="1">Uncharacterized protein</fullName>
    </submittedName>
</protein>
<keyword evidence="2" id="KW-1185">Reference proteome</keyword>
<reference evidence="1 2" key="1">
    <citation type="submission" date="2018-06" db="EMBL/GenBank/DDBJ databases">
        <title>Genomic Encyclopedia of Type Strains, Phase III (KMG-III): the genomes of soil and plant-associated and newly described type strains.</title>
        <authorList>
            <person name="Whitman W."/>
        </authorList>
    </citation>
    <scope>NUCLEOTIDE SEQUENCE [LARGE SCALE GENOMIC DNA]</scope>
    <source>
        <strain evidence="1 2">CGMCC 1.8979</strain>
    </source>
</reference>
<organism evidence="1 2">
    <name type="scientific">Paranoxybacillus vitaminiphilus</name>
    <dbReference type="NCBI Taxonomy" id="581036"/>
    <lineage>
        <taxon>Bacteria</taxon>
        <taxon>Bacillati</taxon>
        <taxon>Bacillota</taxon>
        <taxon>Bacilli</taxon>
        <taxon>Bacillales</taxon>
        <taxon>Anoxybacillaceae</taxon>
        <taxon>Paranoxybacillus</taxon>
    </lineage>
</organism>